<evidence type="ECO:0000256" key="3">
    <source>
        <dbReference type="ARBA" id="ARBA00013725"/>
    </source>
</evidence>
<evidence type="ECO:0000256" key="8">
    <source>
        <dbReference type="ARBA" id="ARBA00029924"/>
    </source>
</evidence>
<keyword evidence="7 11" id="KW-0804">Transcription</keyword>
<dbReference type="PANTHER" id="PTHR34476">
    <property type="entry name" value="DNA-DIRECTED RNA POLYMERASE SUBUNIT OMEGA"/>
    <property type="match status" value="1"/>
</dbReference>
<dbReference type="HAMAP" id="MF_00366">
    <property type="entry name" value="RNApol_bact_RpoZ"/>
    <property type="match status" value="1"/>
</dbReference>
<accession>A0ABT6DKW8</accession>
<evidence type="ECO:0000256" key="7">
    <source>
        <dbReference type="ARBA" id="ARBA00023163"/>
    </source>
</evidence>
<evidence type="ECO:0000313" key="13">
    <source>
        <dbReference type="Proteomes" id="UP001152321"/>
    </source>
</evidence>
<dbReference type="GO" id="GO:0000428">
    <property type="term" value="C:DNA-directed RNA polymerase complex"/>
    <property type="evidence" value="ECO:0007669"/>
    <property type="project" value="UniProtKB-KW"/>
</dbReference>
<evidence type="ECO:0000313" key="12">
    <source>
        <dbReference type="EMBL" id="MDG0817453.1"/>
    </source>
</evidence>
<dbReference type="EMBL" id="JANRMI010000004">
    <property type="protein sequence ID" value="MDG0817453.1"/>
    <property type="molecule type" value="Genomic_DNA"/>
</dbReference>
<keyword evidence="4 11" id="KW-0240">DNA-directed RNA polymerase</keyword>
<dbReference type="NCBIfam" id="TIGR00690">
    <property type="entry name" value="rpoZ"/>
    <property type="match status" value="1"/>
</dbReference>
<comment type="function">
    <text evidence="11">Promotes RNA polymerase assembly. Latches the N- and C-terminal regions of the beta' subunit thereby facilitating its interaction with the beta and alpha subunits.</text>
</comment>
<dbReference type="InterPro" id="IPR006110">
    <property type="entry name" value="Pol_omega/Rpo6/RPB6"/>
</dbReference>
<comment type="caution">
    <text evidence="12">The sequence shown here is derived from an EMBL/GenBank/DDBJ whole genome shotgun (WGS) entry which is preliminary data.</text>
</comment>
<evidence type="ECO:0000256" key="2">
    <source>
        <dbReference type="ARBA" id="ARBA00012418"/>
    </source>
</evidence>
<proteinExistence type="inferred from homology"/>
<sequence>MARVTVEDCLEKVPNRFALVLMVAKRAKQLLKGAEATVSTRSNKYIVSALREVAIGNVGYAEHLDNQEALKQIEKDLNK</sequence>
<dbReference type="Proteomes" id="UP001152321">
    <property type="component" value="Unassembled WGS sequence"/>
</dbReference>
<name>A0ABT6DKW8_9BACT</name>
<evidence type="ECO:0000256" key="9">
    <source>
        <dbReference type="ARBA" id="ARBA00030998"/>
    </source>
</evidence>
<dbReference type="SUPFAM" id="SSF63562">
    <property type="entry name" value="RPB6/omega subunit-like"/>
    <property type="match status" value="1"/>
</dbReference>
<dbReference type="InterPro" id="IPR003716">
    <property type="entry name" value="DNA-dir_RNA_pol_omega"/>
</dbReference>
<dbReference type="Pfam" id="PF01192">
    <property type="entry name" value="RNA_pol_Rpb6"/>
    <property type="match status" value="1"/>
</dbReference>
<dbReference type="Gene3D" id="3.90.940.10">
    <property type="match status" value="1"/>
</dbReference>
<dbReference type="SMART" id="SM01409">
    <property type="entry name" value="RNA_pol_Rpb6"/>
    <property type="match status" value="1"/>
</dbReference>
<dbReference type="RefSeq" id="WP_277578926.1">
    <property type="nucleotide sequence ID" value="NZ_JANRMI010000004.1"/>
</dbReference>
<evidence type="ECO:0000256" key="6">
    <source>
        <dbReference type="ARBA" id="ARBA00022695"/>
    </source>
</evidence>
<keyword evidence="5 11" id="KW-0808">Transferase</keyword>
<comment type="subunit">
    <text evidence="11">The RNAP catalytic core consists of 2 alpha, 1 beta, 1 beta' and 1 omega subunit. When a sigma factor is associated with the core the holoenzyme is formed, which can initiate transcription.</text>
</comment>
<comment type="similarity">
    <text evidence="1 11">Belongs to the RNA polymerase subunit omega family.</text>
</comment>
<comment type="catalytic activity">
    <reaction evidence="10 11">
        <text>RNA(n) + a ribonucleoside 5'-triphosphate = RNA(n+1) + diphosphate</text>
        <dbReference type="Rhea" id="RHEA:21248"/>
        <dbReference type="Rhea" id="RHEA-COMP:14527"/>
        <dbReference type="Rhea" id="RHEA-COMP:17342"/>
        <dbReference type="ChEBI" id="CHEBI:33019"/>
        <dbReference type="ChEBI" id="CHEBI:61557"/>
        <dbReference type="ChEBI" id="CHEBI:140395"/>
        <dbReference type="EC" id="2.7.7.6"/>
    </reaction>
</comment>
<evidence type="ECO:0000256" key="1">
    <source>
        <dbReference type="ARBA" id="ARBA00006711"/>
    </source>
</evidence>
<dbReference type="EC" id="2.7.7.6" evidence="2 11"/>
<dbReference type="GO" id="GO:0003899">
    <property type="term" value="F:DNA-directed RNA polymerase activity"/>
    <property type="evidence" value="ECO:0007669"/>
    <property type="project" value="UniProtKB-EC"/>
</dbReference>
<evidence type="ECO:0000256" key="10">
    <source>
        <dbReference type="ARBA" id="ARBA00048552"/>
    </source>
</evidence>
<dbReference type="InterPro" id="IPR036161">
    <property type="entry name" value="RPB6/omega-like_sf"/>
</dbReference>
<protein>
    <recommendedName>
        <fullName evidence="3 11">DNA-directed RNA polymerase subunit omega</fullName>
        <shortName evidence="11">RNAP omega subunit</shortName>
        <ecNumber evidence="2 11">2.7.7.6</ecNumber>
    </recommendedName>
    <alternativeName>
        <fullName evidence="9 11">RNA polymerase omega subunit</fullName>
    </alternativeName>
    <alternativeName>
        <fullName evidence="8 11">Transcriptase subunit omega</fullName>
    </alternativeName>
</protein>
<gene>
    <name evidence="11 12" type="primary">rpoZ</name>
    <name evidence="12" type="ORF">NWE73_13810</name>
</gene>
<evidence type="ECO:0000256" key="5">
    <source>
        <dbReference type="ARBA" id="ARBA00022679"/>
    </source>
</evidence>
<keyword evidence="13" id="KW-1185">Reference proteome</keyword>
<dbReference type="PANTHER" id="PTHR34476:SF1">
    <property type="entry name" value="DNA-DIRECTED RNA POLYMERASE SUBUNIT OMEGA"/>
    <property type="match status" value="1"/>
</dbReference>
<organism evidence="12 13">
    <name type="scientific">Bdellovibrio svalbardensis</name>
    <dbReference type="NCBI Taxonomy" id="2972972"/>
    <lineage>
        <taxon>Bacteria</taxon>
        <taxon>Pseudomonadati</taxon>
        <taxon>Bdellovibrionota</taxon>
        <taxon>Bdellovibrionia</taxon>
        <taxon>Bdellovibrionales</taxon>
        <taxon>Pseudobdellovibrionaceae</taxon>
        <taxon>Bdellovibrio</taxon>
    </lineage>
</organism>
<evidence type="ECO:0000256" key="11">
    <source>
        <dbReference type="HAMAP-Rule" id="MF_00366"/>
    </source>
</evidence>
<keyword evidence="6 11" id="KW-0548">Nucleotidyltransferase</keyword>
<reference evidence="12" key="1">
    <citation type="submission" date="2022-08" db="EMBL/GenBank/DDBJ databases">
        <title>Novel Bdellovibrio Species Isolated from Svalbard: Designation Bdellovibrio svalbardensis.</title>
        <authorList>
            <person name="Mitchell R.J."/>
            <person name="Choi S.Y."/>
        </authorList>
    </citation>
    <scope>NUCLEOTIDE SEQUENCE</scope>
    <source>
        <strain evidence="12">PAP01</strain>
    </source>
</reference>
<evidence type="ECO:0000256" key="4">
    <source>
        <dbReference type="ARBA" id="ARBA00022478"/>
    </source>
</evidence>